<feature type="compositionally biased region" description="Polar residues" evidence="8">
    <location>
        <begin position="43"/>
        <end position="54"/>
    </location>
</feature>
<accession>A0ABR3SPF9</accession>
<dbReference type="PANTHER" id="PTHR16140:SF0">
    <property type="entry name" value="NON-STRUCTURAL MAINTENANCE OF CHROMOSOMES ELEMENT 4"/>
    <property type="match status" value="1"/>
</dbReference>
<feature type="region of interest" description="Disordered" evidence="8">
    <location>
        <begin position="227"/>
        <end position="263"/>
    </location>
</feature>
<feature type="compositionally biased region" description="Low complexity" evidence="8">
    <location>
        <begin position="7"/>
        <end position="18"/>
    </location>
</feature>
<dbReference type="PANTHER" id="PTHR16140">
    <property type="entry name" value="NON-STRUCTURAL MAINTENANCE OF CHROMOSOMES ELEMENT 4"/>
    <property type="match status" value="1"/>
</dbReference>
<evidence type="ECO:0000259" key="9">
    <source>
        <dbReference type="Pfam" id="PF08743"/>
    </source>
</evidence>
<feature type="compositionally biased region" description="Low complexity" evidence="8">
    <location>
        <begin position="28"/>
        <end position="41"/>
    </location>
</feature>
<evidence type="ECO:0000256" key="5">
    <source>
        <dbReference type="ARBA" id="ARBA00023204"/>
    </source>
</evidence>
<evidence type="ECO:0000256" key="1">
    <source>
        <dbReference type="ARBA" id="ARBA00004123"/>
    </source>
</evidence>
<dbReference type="EMBL" id="JAJVDC020000084">
    <property type="protein sequence ID" value="KAL1626347.1"/>
    <property type="molecule type" value="Genomic_DNA"/>
</dbReference>
<dbReference type="Pfam" id="PF15412">
    <property type="entry name" value="Nse4-Nse3_bdg"/>
    <property type="match status" value="1"/>
</dbReference>
<comment type="caution">
    <text evidence="11">The sequence shown here is derived from an EMBL/GenBank/DDBJ whole genome shotgun (WGS) entry which is preliminary data.</text>
</comment>
<evidence type="ECO:0000256" key="4">
    <source>
        <dbReference type="ARBA" id="ARBA00023172"/>
    </source>
</evidence>
<comment type="similarity">
    <text evidence="2 7">Belongs to the NSE4 family.</text>
</comment>
<protein>
    <recommendedName>
        <fullName evidence="7">Non-structural maintenance of chromosomes element 4</fullName>
    </recommendedName>
</protein>
<evidence type="ECO:0000256" key="6">
    <source>
        <dbReference type="ARBA" id="ARBA00023242"/>
    </source>
</evidence>
<feature type="compositionally biased region" description="Basic and acidic residues" evidence="8">
    <location>
        <begin position="312"/>
        <end position="322"/>
    </location>
</feature>
<feature type="region of interest" description="Disordered" evidence="8">
    <location>
        <begin position="1"/>
        <end position="131"/>
    </location>
</feature>
<gene>
    <name evidence="11" type="ORF">SLS56_006931</name>
</gene>
<dbReference type="InterPro" id="IPR027786">
    <property type="entry name" value="Nse4/EID"/>
</dbReference>
<comment type="subcellular location">
    <subcellularLocation>
        <location evidence="1 7">Nucleus</location>
    </subcellularLocation>
</comment>
<keyword evidence="12" id="KW-1185">Reference proteome</keyword>
<dbReference type="InterPro" id="IPR029225">
    <property type="entry name" value="Nse4_Nse3-bd"/>
</dbReference>
<keyword evidence="4 7" id="KW-0233">DNA recombination</keyword>
<feature type="domain" description="Non-structural maintenance of chromosome element 4 C-terminal" evidence="9">
    <location>
        <begin position="394"/>
        <end position="481"/>
    </location>
</feature>
<evidence type="ECO:0000313" key="11">
    <source>
        <dbReference type="EMBL" id="KAL1626347.1"/>
    </source>
</evidence>
<dbReference type="InterPro" id="IPR014854">
    <property type="entry name" value="Nse4_C"/>
</dbReference>
<comment type="function">
    <text evidence="7">Component of the SMC5-SMC6 complex, that promotes sister chromatid alignment after DNA damage and facilitates double-stranded DNA breaks (DSBs) repair via homologous recombination between sister chromatids.</text>
</comment>
<feature type="compositionally biased region" description="Low complexity" evidence="8">
    <location>
        <begin position="234"/>
        <end position="243"/>
    </location>
</feature>
<keyword evidence="5 7" id="KW-0234">DNA repair</keyword>
<keyword evidence="6 7" id="KW-0539">Nucleus</keyword>
<reference evidence="11 12" key="1">
    <citation type="submission" date="2024-02" db="EMBL/GenBank/DDBJ databases">
        <title>De novo assembly and annotation of 12 fungi associated with fruit tree decline syndrome in Ontario, Canada.</title>
        <authorList>
            <person name="Sulman M."/>
            <person name="Ellouze W."/>
            <person name="Ilyukhin E."/>
        </authorList>
    </citation>
    <scope>NUCLEOTIDE SEQUENCE [LARGE SCALE GENOMIC DNA]</scope>
    <source>
        <strain evidence="11 12">M1-105</strain>
    </source>
</reference>
<evidence type="ECO:0000256" key="8">
    <source>
        <dbReference type="SAM" id="MobiDB-lite"/>
    </source>
</evidence>
<evidence type="ECO:0000256" key="2">
    <source>
        <dbReference type="ARBA" id="ARBA00008997"/>
    </source>
</evidence>
<evidence type="ECO:0000256" key="3">
    <source>
        <dbReference type="ARBA" id="ARBA00022763"/>
    </source>
</evidence>
<proteinExistence type="inferred from homology"/>
<evidence type="ECO:0000259" key="10">
    <source>
        <dbReference type="Pfam" id="PF15412"/>
    </source>
</evidence>
<evidence type="ECO:0000256" key="7">
    <source>
        <dbReference type="RuleBase" id="RU365071"/>
    </source>
</evidence>
<organism evidence="11 12">
    <name type="scientific">Neofusicoccum ribis</name>
    <dbReference type="NCBI Taxonomy" id="45134"/>
    <lineage>
        <taxon>Eukaryota</taxon>
        <taxon>Fungi</taxon>
        <taxon>Dikarya</taxon>
        <taxon>Ascomycota</taxon>
        <taxon>Pezizomycotina</taxon>
        <taxon>Dothideomycetes</taxon>
        <taxon>Dothideomycetes incertae sedis</taxon>
        <taxon>Botryosphaeriales</taxon>
        <taxon>Botryosphaeriaceae</taxon>
        <taxon>Neofusicoccum</taxon>
    </lineage>
</organism>
<feature type="compositionally biased region" description="Basic and acidic residues" evidence="8">
    <location>
        <begin position="55"/>
        <end position="73"/>
    </location>
</feature>
<keyword evidence="3 7" id="KW-0227">DNA damage</keyword>
<dbReference type="Proteomes" id="UP001521116">
    <property type="component" value="Unassembled WGS sequence"/>
</dbReference>
<dbReference type="Pfam" id="PF08743">
    <property type="entry name" value="Nse4_C"/>
    <property type="match status" value="1"/>
</dbReference>
<evidence type="ECO:0000313" key="12">
    <source>
        <dbReference type="Proteomes" id="UP001521116"/>
    </source>
</evidence>
<name>A0ABR3SPF9_9PEZI</name>
<comment type="subunit">
    <text evidence="7">Component of the SMC5-SMC6 complex.</text>
</comment>
<feature type="region of interest" description="Disordered" evidence="8">
    <location>
        <begin position="300"/>
        <end position="327"/>
    </location>
</feature>
<feature type="domain" description="Nse4/EID protein Nse3/MAGE-binding" evidence="10">
    <location>
        <begin position="183"/>
        <end position="232"/>
    </location>
</feature>
<sequence>MARINHSVPASSPSVDSSIYRDRTPDGQQSASAARQRAARATTVYSAVSSPTDASSDKENRPNNHPARMDKGKAPMRPPSMPTPTSDGNENEIPRASKKRKLHDRDTSVTTNGEPIADLQYYDPDQDPEERRQLRREMRDLTRDFNDRREQLMDGDNSELIGFIEKSNTLYNRVKQTADATIDSRFLVNASDLTLKKTTAMVMGENSTGIDVDEFVTKCIAFMQNNGYDDDEAAPTQAASTQARARKQARRNNLDSDDEQEDTGDAHAWDILGERACFNSNRRPPVPGFLLGPLSVQKRVRATQTQRRARLRRDPQLERRPESLQPEDIQRQENSNLMTLVKKIRGELITVLGRRMDAVDEELGEYPGEPSEEVIEETMEKHGITHDGEEEPAMSLFEFAINPQSFGQTVENLFYTSFLIREGSVRIEKDRHGLPIICPTESRGLNEQRAQNVSRHQAVFSIDYPMWQKFIEAFNIREPVIAHRNDEQPTQSVRGWYG</sequence>